<comment type="caution">
    <text evidence="1">The sequence shown here is derived from an EMBL/GenBank/DDBJ whole genome shotgun (WGS) entry which is preliminary data.</text>
</comment>
<name>A0AAV6GS95_9TELE</name>
<dbReference type="Proteomes" id="UP000823561">
    <property type="component" value="Chromosome 8"/>
</dbReference>
<keyword evidence="2" id="KW-1185">Reference proteome</keyword>
<organism evidence="1 2">
    <name type="scientific">Alosa alosa</name>
    <name type="common">allis shad</name>
    <dbReference type="NCBI Taxonomy" id="278164"/>
    <lineage>
        <taxon>Eukaryota</taxon>
        <taxon>Metazoa</taxon>
        <taxon>Chordata</taxon>
        <taxon>Craniata</taxon>
        <taxon>Vertebrata</taxon>
        <taxon>Euteleostomi</taxon>
        <taxon>Actinopterygii</taxon>
        <taxon>Neopterygii</taxon>
        <taxon>Teleostei</taxon>
        <taxon>Clupei</taxon>
        <taxon>Clupeiformes</taxon>
        <taxon>Clupeoidei</taxon>
        <taxon>Clupeidae</taxon>
        <taxon>Alosa</taxon>
    </lineage>
</organism>
<dbReference type="AlphaFoldDB" id="A0AAV6GS95"/>
<evidence type="ECO:0000313" key="1">
    <source>
        <dbReference type="EMBL" id="KAG5276736.1"/>
    </source>
</evidence>
<evidence type="ECO:0000313" key="2">
    <source>
        <dbReference type="Proteomes" id="UP000823561"/>
    </source>
</evidence>
<proteinExistence type="predicted"/>
<protein>
    <recommendedName>
        <fullName evidence="3">DUF4371 domain-containing protein</fullName>
    </recommendedName>
</protein>
<reference evidence="1" key="1">
    <citation type="submission" date="2020-10" db="EMBL/GenBank/DDBJ databases">
        <title>Chromosome-scale genome assembly of the Allis shad, Alosa alosa.</title>
        <authorList>
            <person name="Margot Z."/>
            <person name="Christophe K."/>
            <person name="Cabau C."/>
            <person name="Louis A."/>
            <person name="Berthelot C."/>
            <person name="Parey E."/>
            <person name="Roest Crollius H."/>
            <person name="Montfort J."/>
            <person name="Robinson-Rechavi M."/>
            <person name="Bucao C."/>
            <person name="Bouchez O."/>
            <person name="Gislard M."/>
            <person name="Lluch J."/>
            <person name="Milhes M."/>
            <person name="Lampietro C."/>
            <person name="Lopez Roques C."/>
            <person name="Donnadieu C."/>
            <person name="Braasch I."/>
            <person name="Desvignes T."/>
            <person name="Postlethwait J."/>
            <person name="Bobe J."/>
            <person name="Guiguen Y."/>
        </authorList>
    </citation>
    <scope>NUCLEOTIDE SEQUENCE</scope>
    <source>
        <strain evidence="1">M-15738</strain>
        <tissue evidence="1">Blood</tissue>
    </source>
</reference>
<sequence length="186" mass="20695">MVLGVLAENSLPFSVAPVIVELAQTLALDKVALQGIKLSRTAASYKMVYGLGRTFSDRIFANMRRFLFSLNVDESTSNNNKKVLSMLVCYHHDDFGKVMVEHLGSLEMLKTNAATLERVICQFFEENNIPWRNLVSCLLDSCAVMKGSKTGLETRLHKHCPGLLDIDGDCCHHVHNAAKKSRTALQ</sequence>
<dbReference type="PANTHER" id="PTHR37162">
    <property type="entry name" value="HAT FAMILY DIMERISATION DOMAINCONTAINING PROTEIN-RELATED"/>
    <property type="match status" value="1"/>
</dbReference>
<accession>A0AAV6GS95</accession>
<dbReference type="EMBL" id="JADWDJ010000008">
    <property type="protein sequence ID" value="KAG5276736.1"/>
    <property type="molecule type" value="Genomic_DNA"/>
</dbReference>
<dbReference type="PANTHER" id="PTHR37162:SF1">
    <property type="entry name" value="BED-TYPE DOMAIN-CONTAINING PROTEIN"/>
    <property type="match status" value="1"/>
</dbReference>
<gene>
    <name evidence="1" type="ORF">AALO_G00109140</name>
</gene>
<evidence type="ECO:0008006" key="3">
    <source>
        <dbReference type="Google" id="ProtNLM"/>
    </source>
</evidence>